<keyword evidence="5" id="KW-0789">Thiol protease inhibitor</keyword>
<dbReference type="PANTHER" id="PTHR11414">
    <property type="entry name" value="CYSTATIN FAMILY MEMBER"/>
    <property type="match status" value="1"/>
</dbReference>
<keyword evidence="12" id="KW-1185">Reference proteome</keyword>
<evidence type="ECO:0000313" key="13">
    <source>
        <dbReference type="RefSeq" id="XP_023559337.1"/>
    </source>
</evidence>
<keyword evidence="6" id="KW-0007">Acetylation</keyword>
<evidence type="ECO:0000256" key="4">
    <source>
        <dbReference type="ARBA" id="ARBA00022690"/>
    </source>
</evidence>
<accession>A0A6P6DGX4</accession>
<dbReference type="Pfam" id="PF00031">
    <property type="entry name" value="Cystatin"/>
    <property type="match status" value="1"/>
</dbReference>
<dbReference type="RefSeq" id="XP_023559337.1">
    <property type="nucleotide sequence ID" value="XM_023703569.1"/>
</dbReference>
<dbReference type="FunFam" id="3.10.450.10:FF:000001">
    <property type="entry name" value="Cystatin-A"/>
    <property type="match status" value="1"/>
</dbReference>
<feature type="region of interest" description="Disordered" evidence="10">
    <location>
        <begin position="1"/>
        <end position="20"/>
    </location>
</feature>
<dbReference type="InParanoid" id="A0A6P6DGX4"/>
<evidence type="ECO:0000256" key="3">
    <source>
        <dbReference type="ARBA" id="ARBA00022490"/>
    </source>
</evidence>
<keyword evidence="4" id="KW-0646">Protease inhibitor</keyword>
<evidence type="ECO:0000256" key="9">
    <source>
        <dbReference type="ARBA" id="ARBA00056152"/>
    </source>
</evidence>
<gene>
    <name evidence="13" type="primary">LOC111813243</name>
</gene>
<proteinExistence type="inferred from homology"/>
<dbReference type="Proteomes" id="UP000515203">
    <property type="component" value="Unplaced"/>
</dbReference>
<dbReference type="Gene3D" id="3.10.450.10">
    <property type="match status" value="1"/>
</dbReference>
<protein>
    <recommendedName>
        <fullName evidence="7">Cystatin-B</fullName>
    </recommendedName>
    <alternativeName>
        <fullName evidence="8">Stefin-B</fullName>
    </alternativeName>
</protein>
<dbReference type="OrthoDB" id="2429551at2759"/>
<evidence type="ECO:0000256" key="1">
    <source>
        <dbReference type="ARBA" id="ARBA00004496"/>
    </source>
</evidence>
<reference evidence="13" key="1">
    <citation type="submission" date="2025-08" db="UniProtKB">
        <authorList>
            <consortium name="RefSeq"/>
        </authorList>
    </citation>
    <scope>IDENTIFICATION</scope>
</reference>
<name>A0A6P6DGX4_OCTDE</name>
<feature type="domain" description="Cystatin" evidence="11">
    <location>
        <begin position="76"/>
        <end position="172"/>
    </location>
</feature>
<evidence type="ECO:0000256" key="8">
    <source>
        <dbReference type="ARBA" id="ARBA00041437"/>
    </source>
</evidence>
<comment type="subcellular location">
    <subcellularLocation>
        <location evidence="1">Cytoplasm</location>
    </subcellularLocation>
</comment>
<dbReference type="SMART" id="SM00043">
    <property type="entry name" value="CY"/>
    <property type="match status" value="1"/>
</dbReference>
<evidence type="ECO:0000313" key="12">
    <source>
        <dbReference type="Proteomes" id="UP000515203"/>
    </source>
</evidence>
<dbReference type="PRINTS" id="PR00295">
    <property type="entry name" value="STEFINA"/>
</dbReference>
<evidence type="ECO:0000256" key="2">
    <source>
        <dbReference type="ARBA" id="ARBA00009403"/>
    </source>
</evidence>
<evidence type="ECO:0000256" key="6">
    <source>
        <dbReference type="ARBA" id="ARBA00022990"/>
    </source>
</evidence>
<dbReference type="GeneID" id="111813243"/>
<dbReference type="SUPFAM" id="SSF54403">
    <property type="entry name" value="Cystatin/monellin"/>
    <property type="match status" value="1"/>
</dbReference>
<dbReference type="GO" id="GO:0005829">
    <property type="term" value="C:cytosol"/>
    <property type="evidence" value="ECO:0007669"/>
    <property type="project" value="TreeGrafter"/>
</dbReference>
<comment type="similarity">
    <text evidence="2">Belongs to the cystatin family.</text>
</comment>
<organism evidence="12 13">
    <name type="scientific">Octodon degus</name>
    <name type="common">Degu</name>
    <name type="synonym">Sciurus degus</name>
    <dbReference type="NCBI Taxonomy" id="10160"/>
    <lineage>
        <taxon>Eukaryota</taxon>
        <taxon>Metazoa</taxon>
        <taxon>Chordata</taxon>
        <taxon>Craniata</taxon>
        <taxon>Vertebrata</taxon>
        <taxon>Euteleostomi</taxon>
        <taxon>Mammalia</taxon>
        <taxon>Eutheria</taxon>
        <taxon>Euarchontoglires</taxon>
        <taxon>Glires</taxon>
        <taxon>Rodentia</taxon>
        <taxon>Hystricomorpha</taxon>
        <taxon>Octodontidae</taxon>
        <taxon>Octodon</taxon>
    </lineage>
</organism>
<dbReference type="AlphaFoldDB" id="A0A6P6DGX4"/>
<comment type="function">
    <text evidence="9">This is an intracellular thiol proteinase inhibitor.</text>
</comment>
<dbReference type="FunCoup" id="A0A6P6DGX4">
    <property type="interactions" value="1026"/>
</dbReference>
<evidence type="ECO:0000259" key="11">
    <source>
        <dbReference type="SMART" id="SM00043"/>
    </source>
</evidence>
<dbReference type="InterPro" id="IPR001713">
    <property type="entry name" value="Prot_inh_stefin"/>
</dbReference>
<evidence type="ECO:0000256" key="5">
    <source>
        <dbReference type="ARBA" id="ARBA00022704"/>
    </source>
</evidence>
<keyword evidence="3" id="KW-0963">Cytoplasm</keyword>
<dbReference type="CDD" id="cd00042">
    <property type="entry name" value="CY"/>
    <property type="match status" value="1"/>
</dbReference>
<evidence type="ECO:0000256" key="7">
    <source>
        <dbReference type="ARBA" id="ARBA00040677"/>
    </source>
</evidence>
<dbReference type="GO" id="GO:0004869">
    <property type="term" value="F:cysteine-type endopeptidase inhibitor activity"/>
    <property type="evidence" value="ECO:0007669"/>
    <property type="project" value="UniProtKB-KW"/>
</dbReference>
<evidence type="ECO:0000256" key="10">
    <source>
        <dbReference type="SAM" id="MobiDB-lite"/>
    </source>
</evidence>
<sequence length="172" mass="19402">MELRSNTQGKHQRSPKSIAASLSNSEVLNFSIDEETWVPTRNTNATSFFMMLNSVSPSPPEAGSNVQMRQCTKYESKRGASSTTQPAMAETQELPEVVRAQLEEKENQKYSVFKAMSFKCQLVAGTNYFIKVDTGGENFLHLRVFKSLPHENKPLVLAAYQTKSRHDELAYF</sequence>
<dbReference type="InterPro" id="IPR046350">
    <property type="entry name" value="Cystatin_sf"/>
</dbReference>
<dbReference type="InterPro" id="IPR000010">
    <property type="entry name" value="Cystatin_dom"/>
</dbReference>
<dbReference type="PANTHER" id="PTHR11414:SF22">
    <property type="entry name" value="CYSTATIN-B"/>
    <property type="match status" value="1"/>
</dbReference>